<comment type="caution">
    <text evidence="3">The sequence shown here is derived from an EMBL/GenBank/DDBJ whole genome shotgun (WGS) entry which is preliminary data.</text>
</comment>
<dbReference type="GO" id="GO:0005524">
    <property type="term" value="F:ATP binding"/>
    <property type="evidence" value="ECO:0007669"/>
    <property type="project" value="InterPro"/>
</dbReference>
<dbReference type="PANTHER" id="PTHR24347">
    <property type="entry name" value="SERINE/THREONINE-PROTEIN KINASE"/>
    <property type="match status" value="1"/>
</dbReference>
<dbReference type="Pfam" id="PF00069">
    <property type="entry name" value="Pkinase"/>
    <property type="match status" value="1"/>
</dbReference>
<feature type="region of interest" description="Disordered" evidence="1">
    <location>
        <begin position="423"/>
        <end position="450"/>
    </location>
</feature>
<evidence type="ECO:0000259" key="2">
    <source>
        <dbReference type="PROSITE" id="PS50011"/>
    </source>
</evidence>
<dbReference type="AlphaFoldDB" id="A0A8S1KV37"/>
<evidence type="ECO:0000313" key="4">
    <source>
        <dbReference type="Proteomes" id="UP000692954"/>
    </source>
</evidence>
<gene>
    <name evidence="3" type="ORF">PSON_ATCC_30995.1.T0110061</name>
</gene>
<dbReference type="InterPro" id="IPR000719">
    <property type="entry name" value="Prot_kinase_dom"/>
</dbReference>
<proteinExistence type="predicted"/>
<protein>
    <recommendedName>
        <fullName evidence="2">Protein kinase domain-containing protein</fullName>
    </recommendedName>
</protein>
<dbReference type="PROSITE" id="PS50011">
    <property type="entry name" value="PROTEIN_KINASE_DOM"/>
    <property type="match status" value="1"/>
</dbReference>
<name>A0A8S1KV37_9CILI</name>
<feature type="domain" description="Protein kinase" evidence="2">
    <location>
        <begin position="119"/>
        <end position="373"/>
    </location>
</feature>
<reference evidence="3" key="1">
    <citation type="submission" date="2021-01" db="EMBL/GenBank/DDBJ databases">
        <authorList>
            <consortium name="Genoscope - CEA"/>
            <person name="William W."/>
        </authorList>
    </citation>
    <scope>NUCLEOTIDE SEQUENCE</scope>
</reference>
<organism evidence="3 4">
    <name type="scientific">Paramecium sonneborni</name>
    <dbReference type="NCBI Taxonomy" id="65129"/>
    <lineage>
        <taxon>Eukaryota</taxon>
        <taxon>Sar</taxon>
        <taxon>Alveolata</taxon>
        <taxon>Ciliophora</taxon>
        <taxon>Intramacronucleata</taxon>
        <taxon>Oligohymenophorea</taxon>
        <taxon>Peniculida</taxon>
        <taxon>Parameciidae</taxon>
        <taxon>Paramecium</taxon>
    </lineage>
</organism>
<dbReference type="GO" id="GO:0004672">
    <property type="term" value="F:protein kinase activity"/>
    <property type="evidence" value="ECO:0007669"/>
    <property type="project" value="InterPro"/>
</dbReference>
<accession>A0A8S1KV37</accession>
<sequence>MFKESIFHSNQKQFTWSYQPMPIMSKNGALDEEFIPSYSKSCKMKKFILIQNILGCQTKKGPIKWINYENSFIEITRDKILGEGIAISKGNTLILYGEIEIWFNYMKRWCIQQGFANTYKIIEKIGKGNQAEVYSCRYQLGDEKFAVKQYQKYKLTNRQDKIALLKEISILRQVQNENIIHLYEVFENENNIYVVMELLEGGDLQDYLKQPNTFLNEKQLASFIYRLFKAILSFHKIGIIHRDIKPKNIILRKQNLSKFCVVDFGLADYYNKDGKYLFQRCGTPGFVAPEILRDEFYDFKVDVFSVGVIMYILITGEEPFGGDYNETITKNYLGQVDVENLKISEQGQMFLKCLFEIKDLRPTVKEAMNHQWFKQEMIVTEKYRIRIKEPQIKQTQLVLHSARDTISNSQLLKPNRAVLSTKNSNYRLSPIGSKKPTPNPSPCAKRKSLK</sequence>
<evidence type="ECO:0000313" key="3">
    <source>
        <dbReference type="EMBL" id="CAD8057202.1"/>
    </source>
</evidence>
<dbReference type="FunFam" id="1.10.510.10:FF:000945">
    <property type="entry name" value="Uncharacterized protein"/>
    <property type="match status" value="1"/>
</dbReference>
<dbReference type="OrthoDB" id="40902at2759"/>
<dbReference type="InterPro" id="IPR008271">
    <property type="entry name" value="Ser/Thr_kinase_AS"/>
</dbReference>
<dbReference type="EMBL" id="CAJJDN010000011">
    <property type="protein sequence ID" value="CAD8057202.1"/>
    <property type="molecule type" value="Genomic_DNA"/>
</dbReference>
<dbReference type="Proteomes" id="UP000692954">
    <property type="component" value="Unassembled WGS sequence"/>
</dbReference>
<dbReference type="PROSITE" id="PS00108">
    <property type="entry name" value="PROTEIN_KINASE_ST"/>
    <property type="match status" value="1"/>
</dbReference>
<keyword evidence="4" id="KW-1185">Reference proteome</keyword>
<dbReference type="SMART" id="SM00220">
    <property type="entry name" value="S_TKc"/>
    <property type="match status" value="1"/>
</dbReference>
<evidence type="ECO:0000256" key="1">
    <source>
        <dbReference type="SAM" id="MobiDB-lite"/>
    </source>
</evidence>